<evidence type="ECO:0000256" key="3">
    <source>
        <dbReference type="ARBA" id="ARBA00006247"/>
    </source>
</evidence>
<dbReference type="SUPFAM" id="SSF55031">
    <property type="entry name" value="Bacterial exopeptidase dimerisation domain"/>
    <property type="match status" value="1"/>
</dbReference>
<dbReference type="InterPro" id="IPR036264">
    <property type="entry name" value="Bact_exopeptidase_dim_dom"/>
</dbReference>
<dbReference type="EMBL" id="BMRJ01000002">
    <property type="protein sequence ID" value="GGR30541.1"/>
    <property type="molecule type" value="Genomic_DNA"/>
</dbReference>
<keyword evidence="4" id="KW-0479">Metal-binding</keyword>
<dbReference type="RefSeq" id="WP_189085742.1">
    <property type="nucleotide sequence ID" value="NZ_BMRJ01000002.1"/>
</dbReference>
<protein>
    <submittedName>
        <fullName evidence="9">Acetylornithine deacetylase</fullName>
    </submittedName>
</protein>
<dbReference type="NCBIfam" id="NF005306">
    <property type="entry name" value="PRK06837.1"/>
    <property type="match status" value="1"/>
</dbReference>
<gene>
    <name evidence="9" type="ORF">GCM10010196_25760</name>
</gene>
<dbReference type="GO" id="GO:0016787">
    <property type="term" value="F:hydrolase activity"/>
    <property type="evidence" value="ECO:0007669"/>
    <property type="project" value="UniProtKB-KW"/>
</dbReference>
<evidence type="ECO:0000256" key="1">
    <source>
        <dbReference type="ARBA" id="ARBA00001941"/>
    </source>
</evidence>
<comment type="cofactor">
    <cofactor evidence="1">
        <name>Co(2+)</name>
        <dbReference type="ChEBI" id="CHEBI:48828"/>
    </cofactor>
</comment>
<dbReference type="PANTHER" id="PTHR43808">
    <property type="entry name" value="ACETYLORNITHINE DEACETYLASE"/>
    <property type="match status" value="1"/>
</dbReference>
<evidence type="ECO:0000313" key="10">
    <source>
        <dbReference type="Proteomes" id="UP000610303"/>
    </source>
</evidence>
<reference evidence="9" key="1">
    <citation type="journal article" date="2014" name="Int. J. Syst. Evol. Microbiol.">
        <title>Complete genome sequence of Corynebacterium casei LMG S-19264T (=DSM 44701T), isolated from a smear-ripened cheese.</title>
        <authorList>
            <consortium name="US DOE Joint Genome Institute (JGI-PGF)"/>
            <person name="Walter F."/>
            <person name="Albersmeier A."/>
            <person name="Kalinowski J."/>
            <person name="Ruckert C."/>
        </authorList>
    </citation>
    <scope>NUCLEOTIDE SEQUENCE</scope>
    <source>
        <strain evidence="9">JCM 3346</strain>
    </source>
</reference>
<keyword evidence="10" id="KW-1185">Reference proteome</keyword>
<evidence type="ECO:0000256" key="4">
    <source>
        <dbReference type="ARBA" id="ARBA00022723"/>
    </source>
</evidence>
<sequence length="443" mass="47902">MPSADPTSSTLADAGAAALDETARRAILDAVDAAFDRQLAFTQELIREPSLRGREAGAQDLMERAMAERGLELDRWQLDPEEIGTHVGAGAVAISYEGMTNVVGSYEPAETLGRSLILNGHVDVVPDGPHEQWARNPWDAHIEDGWLYGRGSGDMKAGLGAMLFAFDAVRAAGFDPAARIHFQSVVEEESTGNGTLAAIQRGYTADAVLIPEPEEDMLVRANVGVIWAKVRVGGTPTHVREMTSGFNAIDAAIAVVAQLRVLEAEWNAERSRHPHFEHLDHPINFNIGQISGGDWPSSVPAWCEFELRAALYPGMTADEAWARILEQLAIAEAALGTADATVTAEKTGFYAEGYVLEEGSDAERLLGETHEAAFGSPLDSFTTPGYIDSRLFVLYEGLPTLVYGPKTEQIHGYDERTSIDSLRRVTKSIALFIAGWCGVTPRG</sequence>
<dbReference type="PANTHER" id="PTHR43808:SF25">
    <property type="entry name" value="PEPTIDASE M20 DIMERISATION DOMAIN-CONTAINING PROTEIN"/>
    <property type="match status" value="1"/>
</dbReference>
<dbReference type="InterPro" id="IPR050072">
    <property type="entry name" value="Peptidase_M20A"/>
</dbReference>
<evidence type="ECO:0000256" key="5">
    <source>
        <dbReference type="ARBA" id="ARBA00022801"/>
    </source>
</evidence>
<dbReference type="Proteomes" id="UP000610303">
    <property type="component" value="Unassembled WGS sequence"/>
</dbReference>
<dbReference type="AlphaFoldDB" id="A0A918FCG1"/>
<dbReference type="Gene3D" id="3.30.70.360">
    <property type="match status" value="1"/>
</dbReference>
<dbReference type="CDD" id="cd03895">
    <property type="entry name" value="M20_ArgE_DapE-like"/>
    <property type="match status" value="1"/>
</dbReference>
<dbReference type="InterPro" id="IPR010182">
    <property type="entry name" value="ArgE/DapE"/>
</dbReference>
<dbReference type="InterPro" id="IPR033687">
    <property type="entry name" value="YodQ-like"/>
</dbReference>
<proteinExistence type="inferred from homology"/>
<comment type="caution">
    <text evidence="9">The sequence shown here is derived from an EMBL/GenBank/DDBJ whole genome shotgun (WGS) entry which is preliminary data.</text>
</comment>
<dbReference type="Pfam" id="PF07687">
    <property type="entry name" value="M20_dimer"/>
    <property type="match status" value="1"/>
</dbReference>
<dbReference type="GO" id="GO:0046872">
    <property type="term" value="F:metal ion binding"/>
    <property type="evidence" value="ECO:0007669"/>
    <property type="project" value="UniProtKB-KW"/>
</dbReference>
<accession>A0A918FCG1</accession>
<dbReference type="NCBIfam" id="TIGR01910">
    <property type="entry name" value="DapE-ArgE"/>
    <property type="match status" value="1"/>
</dbReference>
<comment type="similarity">
    <text evidence="3">Belongs to the peptidase M20A family.</text>
</comment>
<comment type="cofactor">
    <cofactor evidence="2">
        <name>Zn(2+)</name>
        <dbReference type="ChEBI" id="CHEBI:29105"/>
    </cofactor>
</comment>
<name>A0A918FCG1_AGRME</name>
<dbReference type="SUPFAM" id="SSF53187">
    <property type="entry name" value="Zn-dependent exopeptidases"/>
    <property type="match status" value="1"/>
</dbReference>
<keyword evidence="5" id="KW-0378">Hydrolase</keyword>
<dbReference type="Pfam" id="PF01546">
    <property type="entry name" value="Peptidase_M20"/>
    <property type="match status" value="1"/>
</dbReference>
<keyword evidence="6" id="KW-0862">Zinc</keyword>
<keyword evidence="7" id="KW-0170">Cobalt</keyword>
<evidence type="ECO:0000256" key="6">
    <source>
        <dbReference type="ARBA" id="ARBA00022833"/>
    </source>
</evidence>
<organism evidence="9 10">
    <name type="scientific">Agromyces mediolanus</name>
    <name type="common">Corynebacterium mediolanum</name>
    <dbReference type="NCBI Taxonomy" id="41986"/>
    <lineage>
        <taxon>Bacteria</taxon>
        <taxon>Bacillati</taxon>
        <taxon>Actinomycetota</taxon>
        <taxon>Actinomycetes</taxon>
        <taxon>Micrococcales</taxon>
        <taxon>Microbacteriaceae</taxon>
        <taxon>Agromyces</taxon>
    </lineage>
</organism>
<evidence type="ECO:0000256" key="2">
    <source>
        <dbReference type="ARBA" id="ARBA00001947"/>
    </source>
</evidence>
<evidence type="ECO:0000256" key="7">
    <source>
        <dbReference type="ARBA" id="ARBA00023285"/>
    </source>
</evidence>
<feature type="domain" description="Peptidase M20 dimerisation" evidence="8">
    <location>
        <begin position="221"/>
        <end position="328"/>
    </location>
</feature>
<dbReference type="Gene3D" id="3.40.630.10">
    <property type="entry name" value="Zn peptidases"/>
    <property type="match status" value="1"/>
</dbReference>
<evidence type="ECO:0000259" key="8">
    <source>
        <dbReference type="Pfam" id="PF07687"/>
    </source>
</evidence>
<evidence type="ECO:0000313" key="9">
    <source>
        <dbReference type="EMBL" id="GGR30541.1"/>
    </source>
</evidence>
<dbReference type="InterPro" id="IPR011650">
    <property type="entry name" value="Peptidase_M20_dimer"/>
</dbReference>
<reference evidence="9" key="2">
    <citation type="submission" date="2020-09" db="EMBL/GenBank/DDBJ databases">
        <authorList>
            <person name="Sun Q."/>
            <person name="Ohkuma M."/>
        </authorList>
    </citation>
    <scope>NUCLEOTIDE SEQUENCE</scope>
    <source>
        <strain evidence="9">JCM 3346</strain>
    </source>
</reference>
<dbReference type="InterPro" id="IPR002933">
    <property type="entry name" value="Peptidase_M20"/>
</dbReference>